<dbReference type="PROSITE" id="PS00678">
    <property type="entry name" value="WD_REPEATS_1"/>
    <property type="match status" value="2"/>
</dbReference>
<dbReference type="SUPFAM" id="SSF50978">
    <property type="entry name" value="WD40 repeat-like"/>
    <property type="match status" value="1"/>
</dbReference>
<feature type="compositionally biased region" description="Polar residues" evidence="4">
    <location>
        <begin position="1"/>
        <end position="18"/>
    </location>
</feature>
<evidence type="ECO:0000256" key="4">
    <source>
        <dbReference type="SAM" id="MobiDB-lite"/>
    </source>
</evidence>
<dbReference type="SMART" id="SM00320">
    <property type="entry name" value="WD40"/>
    <property type="match status" value="5"/>
</dbReference>
<reference evidence="5" key="2">
    <citation type="submission" date="2023-05" db="EMBL/GenBank/DDBJ databases">
        <authorList>
            <consortium name="Lawrence Berkeley National Laboratory"/>
            <person name="Steindorff A."/>
            <person name="Hensen N."/>
            <person name="Bonometti L."/>
            <person name="Westerberg I."/>
            <person name="Brannstrom I.O."/>
            <person name="Guillou S."/>
            <person name="Cros-Aarteil S."/>
            <person name="Calhoun S."/>
            <person name="Haridas S."/>
            <person name="Kuo A."/>
            <person name="Mondo S."/>
            <person name="Pangilinan J."/>
            <person name="Riley R."/>
            <person name="Labutti K."/>
            <person name="Andreopoulos B."/>
            <person name="Lipzen A."/>
            <person name="Chen C."/>
            <person name="Yanf M."/>
            <person name="Daum C."/>
            <person name="Ng V."/>
            <person name="Clum A."/>
            <person name="Ohm R."/>
            <person name="Martin F."/>
            <person name="Silar P."/>
            <person name="Natvig D."/>
            <person name="Lalanne C."/>
            <person name="Gautier V."/>
            <person name="Ament-Velasquez S.L."/>
            <person name="Kruys A."/>
            <person name="Hutchinson M.I."/>
            <person name="Powell A.J."/>
            <person name="Barry K."/>
            <person name="Miller A.N."/>
            <person name="Grigoriev I.V."/>
            <person name="Debuchy R."/>
            <person name="Gladieux P."/>
            <person name="Thoren M.H."/>
            <person name="Johannesson H."/>
        </authorList>
    </citation>
    <scope>NUCLEOTIDE SEQUENCE</scope>
    <source>
        <strain evidence="5">CBS 141.50</strain>
    </source>
</reference>
<dbReference type="GeneID" id="87817625"/>
<sequence>MNQPPQYQPQRRTGTFSSQHDEAHTPPGIASHQGHPGHSGHHAHQAHQGHQGQQISPRDYSTGAPHIKLDQVSPNLSQMSGYQSSGSVPGTLQPGGVSSRQPTIPSNAAPTIPSMQQSEYPSHHAQTPPKHGSLSLSHSYSRSSPSAHYEAGGPGYLPYTPTTPGGTATSSQFMSPTEPKYAPSGSQRNISNTPLGLADIRPRADSSLSDGLPGTPGYELASTQPRTSNYMAPWALYAFDWCKWTPHANSGGKLAIGSYLEDGHNFIQILDAQVNNTPSDAYVPGGPKWSMDFTRIAEATHSYPVTRLLWEPPSSQKQSTDLLATSGDHLRLWSLPSDSQASVSSSSITSRNGRDAPVTKLTPLALLSNSKTPDHTAPLTSLDWNTVNPSLIITSSIDTTCTIWDIPSLTAKTQLIAHDKEVYDVRFCAQSTDVFVSCGQDGSVRMFDLRSLEHSTIIYEPTGKDDKDSNGGRMSPTLAQQTLTHPPPLLRLATSPHDHHLLATFASDSNVIRILDVRQPGQALLELRGHSGALNCVEWSPLRRGTLASGADDCQVLIWDLMHNSQGGATALPGAGGAPGPNGAAGASGAGAGGDNVRSPVSSWQCEYEVGNVGWVPHLAAGEYGEWLGVSAGRGVWGVKL</sequence>
<reference evidence="5" key="1">
    <citation type="journal article" date="2023" name="Mol. Phylogenet. Evol.">
        <title>Genome-scale phylogeny and comparative genomics of the fungal order Sordariales.</title>
        <authorList>
            <person name="Hensen N."/>
            <person name="Bonometti L."/>
            <person name="Westerberg I."/>
            <person name="Brannstrom I.O."/>
            <person name="Guillou S."/>
            <person name="Cros-Aarteil S."/>
            <person name="Calhoun S."/>
            <person name="Haridas S."/>
            <person name="Kuo A."/>
            <person name="Mondo S."/>
            <person name="Pangilinan J."/>
            <person name="Riley R."/>
            <person name="LaButti K."/>
            <person name="Andreopoulos B."/>
            <person name="Lipzen A."/>
            <person name="Chen C."/>
            <person name="Yan M."/>
            <person name="Daum C."/>
            <person name="Ng V."/>
            <person name="Clum A."/>
            <person name="Steindorff A."/>
            <person name="Ohm R.A."/>
            <person name="Martin F."/>
            <person name="Silar P."/>
            <person name="Natvig D.O."/>
            <person name="Lalanne C."/>
            <person name="Gautier V."/>
            <person name="Ament-Velasquez S.L."/>
            <person name="Kruys A."/>
            <person name="Hutchinson M.I."/>
            <person name="Powell A.J."/>
            <person name="Barry K."/>
            <person name="Miller A.N."/>
            <person name="Grigoriev I.V."/>
            <person name="Debuchy R."/>
            <person name="Gladieux P."/>
            <person name="Hiltunen Thoren M."/>
            <person name="Johannesson H."/>
        </authorList>
    </citation>
    <scope>NUCLEOTIDE SEQUENCE</scope>
    <source>
        <strain evidence="5">CBS 141.50</strain>
    </source>
</reference>
<feature type="region of interest" description="Disordered" evidence="4">
    <location>
        <begin position="572"/>
        <end position="596"/>
    </location>
</feature>
<proteinExistence type="predicted"/>
<keyword evidence="6" id="KW-1185">Reference proteome</keyword>
<dbReference type="Proteomes" id="UP001302676">
    <property type="component" value="Unassembled WGS sequence"/>
</dbReference>
<dbReference type="AlphaFoldDB" id="A0AAN6V1A0"/>
<keyword evidence="2" id="KW-0677">Repeat</keyword>
<protein>
    <submittedName>
        <fullName evidence="5">WD40-repeat-containing domain protein</fullName>
    </submittedName>
</protein>
<dbReference type="EMBL" id="MU853592">
    <property type="protein sequence ID" value="KAK4142870.1"/>
    <property type="molecule type" value="Genomic_DNA"/>
</dbReference>
<feature type="region of interest" description="Disordered" evidence="4">
    <location>
        <begin position="1"/>
        <end position="224"/>
    </location>
</feature>
<dbReference type="InterPro" id="IPR001680">
    <property type="entry name" value="WD40_rpt"/>
</dbReference>
<feature type="repeat" description="WD" evidence="3">
    <location>
        <begin position="372"/>
        <end position="414"/>
    </location>
</feature>
<feature type="repeat" description="WD" evidence="3">
    <location>
        <begin position="415"/>
        <end position="457"/>
    </location>
</feature>
<dbReference type="InterPro" id="IPR045159">
    <property type="entry name" value="DCAF7-like"/>
</dbReference>
<name>A0AAN6V1A0_9PEZI</name>
<accession>A0AAN6V1A0</accession>
<evidence type="ECO:0000313" key="6">
    <source>
        <dbReference type="Proteomes" id="UP001302676"/>
    </source>
</evidence>
<dbReference type="InterPro" id="IPR036322">
    <property type="entry name" value="WD40_repeat_dom_sf"/>
</dbReference>
<dbReference type="InterPro" id="IPR019775">
    <property type="entry name" value="WD40_repeat_CS"/>
</dbReference>
<feature type="repeat" description="WD" evidence="3">
    <location>
        <begin position="527"/>
        <end position="561"/>
    </location>
</feature>
<dbReference type="PROSITE" id="PS50082">
    <property type="entry name" value="WD_REPEATS_2"/>
    <property type="match status" value="3"/>
</dbReference>
<evidence type="ECO:0000256" key="2">
    <source>
        <dbReference type="ARBA" id="ARBA00022737"/>
    </source>
</evidence>
<feature type="compositionally biased region" description="Basic residues" evidence="4">
    <location>
        <begin position="38"/>
        <end position="47"/>
    </location>
</feature>
<dbReference type="Pfam" id="PF00400">
    <property type="entry name" value="WD40"/>
    <property type="match status" value="3"/>
</dbReference>
<evidence type="ECO:0000313" key="5">
    <source>
        <dbReference type="EMBL" id="KAK4142870.1"/>
    </source>
</evidence>
<dbReference type="RefSeq" id="XP_062636241.1">
    <property type="nucleotide sequence ID" value="XM_062781012.1"/>
</dbReference>
<keyword evidence="1 3" id="KW-0853">WD repeat</keyword>
<comment type="caution">
    <text evidence="5">The sequence shown here is derived from an EMBL/GenBank/DDBJ whole genome shotgun (WGS) entry which is preliminary data.</text>
</comment>
<feature type="compositionally biased region" description="Low complexity" evidence="4">
    <location>
        <begin position="133"/>
        <end position="146"/>
    </location>
</feature>
<dbReference type="PROSITE" id="PS50294">
    <property type="entry name" value="WD_REPEATS_REGION"/>
    <property type="match status" value="1"/>
</dbReference>
<feature type="compositionally biased region" description="Low complexity" evidence="4">
    <location>
        <begin position="156"/>
        <end position="169"/>
    </location>
</feature>
<evidence type="ECO:0000256" key="1">
    <source>
        <dbReference type="ARBA" id="ARBA00022574"/>
    </source>
</evidence>
<dbReference type="FunFam" id="2.130.10.10:FF:000561">
    <property type="entry name" value="Putative WD repeat protein"/>
    <property type="match status" value="1"/>
</dbReference>
<feature type="compositionally biased region" description="Polar residues" evidence="4">
    <location>
        <begin position="72"/>
        <end position="120"/>
    </location>
</feature>
<gene>
    <name evidence="5" type="ORF">C8A04DRAFT_29449</name>
</gene>
<evidence type="ECO:0000256" key="3">
    <source>
        <dbReference type="PROSITE-ProRule" id="PRU00221"/>
    </source>
</evidence>
<feature type="compositionally biased region" description="Polar residues" evidence="4">
    <location>
        <begin position="184"/>
        <end position="194"/>
    </location>
</feature>
<dbReference type="InterPro" id="IPR015943">
    <property type="entry name" value="WD40/YVTN_repeat-like_dom_sf"/>
</dbReference>
<dbReference type="Gene3D" id="2.130.10.10">
    <property type="entry name" value="YVTN repeat-like/Quinoprotein amine dehydrogenase"/>
    <property type="match status" value="1"/>
</dbReference>
<dbReference type="PANTHER" id="PTHR19919">
    <property type="entry name" value="WD REPEAT CONTAINING PROTEIN"/>
    <property type="match status" value="1"/>
</dbReference>
<feature type="region of interest" description="Disordered" evidence="4">
    <location>
        <begin position="460"/>
        <end position="485"/>
    </location>
</feature>
<organism evidence="5 6">
    <name type="scientific">Dichotomopilus funicola</name>
    <dbReference type="NCBI Taxonomy" id="1934379"/>
    <lineage>
        <taxon>Eukaryota</taxon>
        <taxon>Fungi</taxon>
        <taxon>Dikarya</taxon>
        <taxon>Ascomycota</taxon>
        <taxon>Pezizomycotina</taxon>
        <taxon>Sordariomycetes</taxon>
        <taxon>Sordariomycetidae</taxon>
        <taxon>Sordariales</taxon>
        <taxon>Chaetomiaceae</taxon>
        <taxon>Dichotomopilus</taxon>
    </lineage>
</organism>